<evidence type="ECO:0000256" key="4">
    <source>
        <dbReference type="ARBA" id="ARBA00013948"/>
    </source>
</evidence>
<name>A0A8H3IKJ3_9LECA</name>
<dbReference type="OrthoDB" id="8300194at2759"/>
<evidence type="ECO:0000259" key="10">
    <source>
        <dbReference type="PROSITE" id="PS50011"/>
    </source>
</evidence>
<dbReference type="SUPFAM" id="SSF56112">
    <property type="entry name" value="Protein kinase-like (PK-like)"/>
    <property type="match status" value="1"/>
</dbReference>
<dbReference type="InterPro" id="IPR011009">
    <property type="entry name" value="Kinase-like_dom_sf"/>
</dbReference>
<evidence type="ECO:0000313" key="12">
    <source>
        <dbReference type="Proteomes" id="UP000664203"/>
    </source>
</evidence>
<dbReference type="GO" id="GO:0004674">
    <property type="term" value="F:protein serine/threonine kinase activity"/>
    <property type="evidence" value="ECO:0007669"/>
    <property type="project" value="UniProtKB-EC"/>
</dbReference>
<dbReference type="AlphaFoldDB" id="A0A8H3IKJ3"/>
<dbReference type="PROSITE" id="PS00109">
    <property type="entry name" value="PROTEIN_KINASE_TYR"/>
    <property type="match status" value="1"/>
</dbReference>
<proteinExistence type="predicted"/>
<dbReference type="PANTHER" id="PTHR21310">
    <property type="entry name" value="AMINOGLYCOSIDE PHOSPHOTRANSFERASE-RELATED-RELATED"/>
    <property type="match status" value="1"/>
</dbReference>
<reference evidence="11" key="1">
    <citation type="submission" date="2021-03" db="EMBL/GenBank/DDBJ databases">
        <authorList>
            <person name="Tagirdzhanova G."/>
        </authorList>
    </citation>
    <scope>NUCLEOTIDE SEQUENCE</scope>
</reference>
<gene>
    <name evidence="11" type="ORF">ALECFALPRED_002721</name>
</gene>
<dbReference type="Pfam" id="PF01636">
    <property type="entry name" value="APH"/>
    <property type="match status" value="1"/>
</dbReference>
<dbReference type="InterPro" id="IPR000719">
    <property type="entry name" value="Prot_kinase_dom"/>
</dbReference>
<comment type="function">
    <text evidence="1">Component of the EKC/KEOPS complex that is required for the formation of a threonylcarbamoyl group on adenosine at position 37 (t(6)A37) in tRNAs that read codons beginning with adenine. The complex is probably involved in the transfer of the threonylcarbamoyl moiety of threonylcarbamoyl-AMP (TC-AMP) to the N6 group of A37. BUD32 has ATPase activity in the context of the EKC/KEOPS complex and likely plays a supporting role to the catalytic subunit KAE1. The EKC/KEOPS complex also promotes both telomere uncapping and telomere elongation. The complex is required for efficient recruitment of transcriptional coactivators.</text>
</comment>
<comment type="catalytic activity">
    <reaction evidence="9">
        <text>L-seryl-[protein] + ATP = O-phospho-L-seryl-[protein] + ADP + H(+)</text>
        <dbReference type="Rhea" id="RHEA:17989"/>
        <dbReference type="Rhea" id="RHEA-COMP:9863"/>
        <dbReference type="Rhea" id="RHEA-COMP:11604"/>
        <dbReference type="ChEBI" id="CHEBI:15378"/>
        <dbReference type="ChEBI" id="CHEBI:29999"/>
        <dbReference type="ChEBI" id="CHEBI:30616"/>
        <dbReference type="ChEBI" id="CHEBI:83421"/>
        <dbReference type="ChEBI" id="CHEBI:456216"/>
        <dbReference type="EC" id="2.7.11.1"/>
    </reaction>
</comment>
<evidence type="ECO:0000256" key="7">
    <source>
        <dbReference type="ARBA" id="ARBA00033194"/>
    </source>
</evidence>
<protein>
    <recommendedName>
        <fullName evidence="5">EKC/KEOPS complex subunit BUD32</fullName>
        <ecNumber evidence="3">2.7.11.1</ecNumber>
    </recommendedName>
    <alternativeName>
        <fullName evidence="6 7">Atypical Serine/threonine protein kinase BUD32</fullName>
    </alternativeName>
    <alternativeName>
        <fullName evidence="4">EKC/KEOPS complex subunit bud32</fullName>
    </alternativeName>
</protein>
<evidence type="ECO:0000313" key="11">
    <source>
        <dbReference type="EMBL" id="CAF9924280.1"/>
    </source>
</evidence>
<dbReference type="Gene3D" id="3.90.1200.10">
    <property type="match status" value="1"/>
</dbReference>
<evidence type="ECO:0000256" key="3">
    <source>
        <dbReference type="ARBA" id="ARBA00012513"/>
    </source>
</evidence>
<sequence>MKTVEDNLRRDNKSVKSAFQLEENPGSFRQINRSITKELLSQAERLSKGIGCKVYRVDAKTVVKTGDDIRMAEPATTRFAREKTRLPVPEVLDAYVDAESSHVCIVMEYIDGRPLDEEWDSYDRAQKRSVESQLQDYLKEMRQTSGIFVGSVDGIRCHDQLFDDVPTLSGPFESETAFHEGLISAMKEKGSSTWTDMVIRFIEKLPPHKIEFTHNDIAPRNILVREAKVVGIVDWEFAGF</sequence>
<keyword evidence="12" id="KW-1185">Reference proteome</keyword>
<dbReference type="EMBL" id="CAJPDR010000186">
    <property type="protein sequence ID" value="CAF9924280.1"/>
    <property type="molecule type" value="Genomic_DNA"/>
</dbReference>
<comment type="caution">
    <text evidence="11">The sequence shown here is derived from an EMBL/GenBank/DDBJ whole genome shotgun (WGS) entry which is preliminary data.</text>
</comment>
<dbReference type="EC" id="2.7.11.1" evidence="3"/>
<accession>A0A8H3IKJ3</accession>
<dbReference type="PANTHER" id="PTHR21310:SF58">
    <property type="entry name" value="AMINOGLYCOSIDE PHOSPHOTRANSFERASE DOMAIN-CONTAINING PROTEIN"/>
    <property type="match status" value="1"/>
</dbReference>
<dbReference type="InterPro" id="IPR002575">
    <property type="entry name" value="Aminoglycoside_PTrfase"/>
</dbReference>
<evidence type="ECO:0000256" key="1">
    <source>
        <dbReference type="ARBA" id="ARBA00003747"/>
    </source>
</evidence>
<evidence type="ECO:0000256" key="2">
    <source>
        <dbReference type="ARBA" id="ARBA00011534"/>
    </source>
</evidence>
<dbReference type="Proteomes" id="UP000664203">
    <property type="component" value="Unassembled WGS sequence"/>
</dbReference>
<evidence type="ECO:0000256" key="9">
    <source>
        <dbReference type="ARBA" id="ARBA00048679"/>
    </source>
</evidence>
<comment type="subunit">
    <text evidence="2">Component of the EKC/KEOPS complex composed of at least BUD32, CGI121, GON7, KAE1 and PCC1; the whole complex dimerizes.</text>
</comment>
<dbReference type="InterPro" id="IPR051678">
    <property type="entry name" value="AGP_Transferase"/>
</dbReference>
<evidence type="ECO:0000256" key="5">
    <source>
        <dbReference type="ARBA" id="ARBA00019973"/>
    </source>
</evidence>
<evidence type="ECO:0000256" key="8">
    <source>
        <dbReference type="ARBA" id="ARBA00047899"/>
    </source>
</evidence>
<evidence type="ECO:0000256" key="6">
    <source>
        <dbReference type="ARBA" id="ARBA00030980"/>
    </source>
</evidence>
<comment type="catalytic activity">
    <reaction evidence="8">
        <text>L-threonyl-[protein] + ATP = O-phospho-L-threonyl-[protein] + ADP + H(+)</text>
        <dbReference type="Rhea" id="RHEA:46608"/>
        <dbReference type="Rhea" id="RHEA-COMP:11060"/>
        <dbReference type="Rhea" id="RHEA-COMP:11605"/>
        <dbReference type="ChEBI" id="CHEBI:15378"/>
        <dbReference type="ChEBI" id="CHEBI:30013"/>
        <dbReference type="ChEBI" id="CHEBI:30616"/>
        <dbReference type="ChEBI" id="CHEBI:61977"/>
        <dbReference type="ChEBI" id="CHEBI:456216"/>
        <dbReference type="EC" id="2.7.11.1"/>
    </reaction>
</comment>
<feature type="domain" description="Protein kinase" evidence="10">
    <location>
        <begin position="17"/>
        <end position="240"/>
    </location>
</feature>
<dbReference type="InterPro" id="IPR008266">
    <property type="entry name" value="Tyr_kinase_AS"/>
</dbReference>
<dbReference type="PROSITE" id="PS50011">
    <property type="entry name" value="PROTEIN_KINASE_DOM"/>
    <property type="match status" value="1"/>
</dbReference>
<organism evidence="11 12">
    <name type="scientific">Alectoria fallacina</name>
    <dbReference type="NCBI Taxonomy" id="1903189"/>
    <lineage>
        <taxon>Eukaryota</taxon>
        <taxon>Fungi</taxon>
        <taxon>Dikarya</taxon>
        <taxon>Ascomycota</taxon>
        <taxon>Pezizomycotina</taxon>
        <taxon>Lecanoromycetes</taxon>
        <taxon>OSLEUM clade</taxon>
        <taxon>Lecanoromycetidae</taxon>
        <taxon>Lecanorales</taxon>
        <taxon>Lecanorineae</taxon>
        <taxon>Parmeliaceae</taxon>
        <taxon>Alectoria</taxon>
    </lineage>
</organism>
<dbReference type="GO" id="GO:0005524">
    <property type="term" value="F:ATP binding"/>
    <property type="evidence" value="ECO:0007669"/>
    <property type="project" value="InterPro"/>
</dbReference>